<keyword evidence="14" id="KW-1185">Reference proteome</keyword>
<dbReference type="EC" id="3.4.21.-" evidence="13"/>
<dbReference type="NCBIfam" id="NF008745">
    <property type="entry name" value="PRK11778.1"/>
    <property type="match status" value="1"/>
</dbReference>
<evidence type="ECO:0000256" key="7">
    <source>
        <dbReference type="ARBA" id="ARBA00022825"/>
    </source>
</evidence>
<evidence type="ECO:0000256" key="2">
    <source>
        <dbReference type="ARBA" id="ARBA00008683"/>
    </source>
</evidence>
<keyword evidence="6 13" id="KW-0378">Hydrolase</keyword>
<dbReference type="EMBL" id="JBHRYN010000013">
    <property type="protein sequence ID" value="MFC3702511.1"/>
    <property type="molecule type" value="Genomic_DNA"/>
</dbReference>
<evidence type="ECO:0000313" key="14">
    <source>
        <dbReference type="Proteomes" id="UP001595710"/>
    </source>
</evidence>
<evidence type="ECO:0000256" key="6">
    <source>
        <dbReference type="ARBA" id="ARBA00022801"/>
    </source>
</evidence>
<evidence type="ECO:0000313" key="13">
    <source>
        <dbReference type="EMBL" id="MFC3702511.1"/>
    </source>
</evidence>
<dbReference type="Gene3D" id="3.90.226.10">
    <property type="entry name" value="2-enoyl-CoA Hydratase, Chain A, domain 1"/>
    <property type="match status" value="1"/>
</dbReference>
<keyword evidence="9 10" id="KW-0472">Membrane</keyword>
<dbReference type="InterPro" id="IPR029045">
    <property type="entry name" value="ClpP/crotonase-like_dom_sf"/>
</dbReference>
<keyword evidence="7" id="KW-0720">Serine protease</keyword>
<dbReference type="PANTHER" id="PTHR42987">
    <property type="entry name" value="PEPTIDASE S49"/>
    <property type="match status" value="1"/>
</dbReference>
<comment type="similarity">
    <text evidence="2">Belongs to the peptidase S49 family.</text>
</comment>
<dbReference type="SUPFAM" id="SSF52096">
    <property type="entry name" value="ClpP/crotonase"/>
    <property type="match status" value="1"/>
</dbReference>
<dbReference type="InterPro" id="IPR013703">
    <property type="entry name" value="Peptidase_S49_N_proteobac"/>
</dbReference>
<accession>A0ABV7WUJ4</accession>
<comment type="subcellular location">
    <subcellularLocation>
        <location evidence="1">Cell membrane</location>
    </subcellularLocation>
</comment>
<dbReference type="Pfam" id="PF08496">
    <property type="entry name" value="Peptidase_S49_N"/>
    <property type="match status" value="1"/>
</dbReference>
<sequence>MKNQTNVLNNSFKLMENAILWSDYFLYLLKTVTFLVAFIIIVGVLIKASKSESGGAAKGKLSTVFLNKQWESLKSHMQQNMLSKKALKALEKDEKAKKKQQAKAPEDKEKAFSILFKGDIQASQVESLRREVTAILSIAEPGQEVVVSLESPGGAVSGYGLAASQLIRLKEAGLKLTICIDKVAASGGYMMACVGDKIYAAPFAIVGSIGVLSQVPNVHRFLKRFDVDVDVLTAGKHKAPLTLMGKNTEEGRQKHLEDLNAIHQRFKTLVSSQREQLDIDAVSEGDFWLAEDAIELNLVDEIKTSDEYLQSLAASKDVYRVTWEPQKSLEQRLKGASSAFFESAEALLKKRWLP</sequence>
<evidence type="ECO:0000259" key="11">
    <source>
        <dbReference type="Pfam" id="PF01343"/>
    </source>
</evidence>
<feature type="domain" description="Peptidase S49 N-terminal proteobacteria" evidence="12">
    <location>
        <begin position="22"/>
        <end position="166"/>
    </location>
</feature>
<comment type="caution">
    <text evidence="13">The sequence shown here is derived from an EMBL/GenBank/DDBJ whole genome shotgun (WGS) entry which is preliminary data.</text>
</comment>
<dbReference type="GO" id="GO:0006508">
    <property type="term" value="P:proteolysis"/>
    <property type="evidence" value="ECO:0007669"/>
    <property type="project" value="UniProtKB-KW"/>
</dbReference>
<evidence type="ECO:0000256" key="1">
    <source>
        <dbReference type="ARBA" id="ARBA00004236"/>
    </source>
</evidence>
<dbReference type="CDD" id="cd07023">
    <property type="entry name" value="S49_Sppa_N_C"/>
    <property type="match status" value="1"/>
</dbReference>
<dbReference type="RefSeq" id="WP_290282036.1">
    <property type="nucleotide sequence ID" value="NZ_JAUFQI010000001.1"/>
</dbReference>
<evidence type="ECO:0000256" key="8">
    <source>
        <dbReference type="ARBA" id="ARBA00022989"/>
    </source>
</evidence>
<feature type="transmembrane region" description="Helical" evidence="10">
    <location>
        <begin position="24"/>
        <end position="46"/>
    </location>
</feature>
<organism evidence="13 14">
    <name type="scientific">Reinekea marina</name>
    <dbReference type="NCBI Taxonomy" id="1310421"/>
    <lineage>
        <taxon>Bacteria</taxon>
        <taxon>Pseudomonadati</taxon>
        <taxon>Pseudomonadota</taxon>
        <taxon>Gammaproteobacteria</taxon>
        <taxon>Oceanospirillales</taxon>
        <taxon>Saccharospirillaceae</taxon>
        <taxon>Reinekea</taxon>
    </lineage>
</organism>
<dbReference type="Pfam" id="PF01343">
    <property type="entry name" value="Peptidase_S49"/>
    <property type="match status" value="1"/>
</dbReference>
<gene>
    <name evidence="13" type="primary">sohB</name>
    <name evidence="13" type="ORF">ACFOND_12750</name>
</gene>
<keyword evidence="3" id="KW-1003">Cell membrane</keyword>
<keyword evidence="8 10" id="KW-1133">Transmembrane helix</keyword>
<dbReference type="Gene3D" id="6.20.330.10">
    <property type="match status" value="1"/>
</dbReference>
<dbReference type="GO" id="GO:0008233">
    <property type="term" value="F:peptidase activity"/>
    <property type="evidence" value="ECO:0007669"/>
    <property type="project" value="UniProtKB-KW"/>
</dbReference>
<evidence type="ECO:0000256" key="9">
    <source>
        <dbReference type="ARBA" id="ARBA00023136"/>
    </source>
</evidence>
<name>A0ABV7WUJ4_9GAMM</name>
<evidence type="ECO:0000256" key="3">
    <source>
        <dbReference type="ARBA" id="ARBA00022475"/>
    </source>
</evidence>
<evidence type="ECO:0000256" key="10">
    <source>
        <dbReference type="SAM" id="Phobius"/>
    </source>
</evidence>
<dbReference type="Proteomes" id="UP001595710">
    <property type="component" value="Unassembled WGS sequence"/>
</dbReference>
<protein>
    <submittedName>
        <fullName evidence="13">Protease SohB</fullName>
        <ecNumber evidence="13">3.4.21.-</ecNumber>
    </submittedName>
</protein>
<feature type="domain" description="Peptidase S49" evidence="11">
    <location>
        <begin position="169"/>
        <end position="318"/>
    </location>
</feature>
<keyword evidence="4 13" id="KW-0645">Protease</keyword>
<evidence type="ECO:0000256" key="5">
    <source>
        <dbReference type="ARBA" id="ARBA00022692"/>
    </source>
</evidence>
<dbReference type="PANTHER" id="PTHR42987:SF4">
    <property type="entry name" value="PROTEASE SOHB-RELATED"/>
    <property type="match status" value="1"/>
</dbReference>
<proteinExistence type="inferred from homology"/>
<evidence type="ECO:0000256" key="4">
    <source>
        <dbReference type="ARBA" id="ARBA00022670"/>
    </source>
</evidence>
<evidence type="ECO:0000259" key="12">
    <source>
        <dbReference type="Pfam" id="PF08496"/>
    </source>
</evidence>
<dbReference type="InterPro" id="IPR002142">
    <property type="entry name" value="Peptidase_S49"/>
</dbReference>
<keyword evidence="5 10" id="KW-0812">Transmembrane</keyword>
<dbReference type="InterPro" id="IPR047272">
    <property type="entry name" value="S49_SppA_C"/>
</dbReference>
<reference evidence="14" key="1">
    <citation type="journal article" date="2019" name="Int. J. Syst. Evol. Microbiol.">
        <title>The Global Catalogue of Microorganisms (GCM) 10K type strain sequencing project: providing services to taxonomists for standard genome sequencing and annotation.</title>
        <authorList>
            <consortium name="The Broad Institute Genomics Platform"/>
            <consortium name="The Broad Institute Genome Sequencing Center for Infectious Disease"/>
            <person name="Wu L."/>
            <person name="Ma J."/>
        </authorList>
    </citation>
    <scope>NUCLEOTIDE SEQUENCE [LARGE SCALE GENOMIC DNA]</scope>
    <source>
        <strain evidence="14">CECT 8288</strain>
    </source>
</reference>